<evidence type="ECO:0000256" key="1">
    <source>
        <dbReference type="SAM" id="Phobius"/>
    </source>
</evidence>
<proteinExistence type="predicted"/>
<dbReference type="Proteomes" id="UP000027981">
    <property type="component" value="Chromosome"/>
</dbReference>
<dbReference type="InterPro" id="IPR054100">
    <property type="entry name" value="12TM_1_arc"/>
</dbReference>
<dbReference type="AlphaFoldDB" id="A0A075LQE0"/>
<feature type="transmembrane region" description="Helical" evidence="1">
    <location>
        <begin position="335"/>
        <end position="358"/>
    </location>
</feature>
<dbReference type="OrthoDB" id="86095at2157"/>
<feature type="transmembrane region" description="Helical" evidence="1">
    <location>
        <begin position="410"/>
        <end position="432"/>
    </location>
</feature>
<keyword evidence="3" id="KW-1185">Reference proteome</keyword>
<feature type="transmembrane region" description="Helical" evidence="1">
    <location>
        <begin position="44"/>
        <end position="64"/>
    </location>
</feature>
<evidence type="ECO:0000313" key="3">
    <source>
        <dbReference type="Proteomes" id="UP000027981"/>
    </source>
</evidence>
<dbReference type="PIRSF" id="PIRSF018875">
    <property type="entry name" value="UCP018875_ABC_perm"/>
    <property type="match status" value="1"/>
</dbReference>
<feature type="transmembrane region" description="Helical" evidence="1">
    <location>
        <begin position="309"/>
        <end position="329"/>
    </location>
</feature>
<feature type="transmembrane region" description="Helical" evidence="1">
    <location>
        <begin position="444"/>
        <end position="468"/>
    </location>
</feature>
<dbReference type="eggNOG" id="arCOG02444">
    <property type="taxonomic scope" value="Archaea"/>
</dbReference>
<sequence>MFEIVRILYKELHYQIVKRNPIVANDEKKFKQQLKTALSVKRNIGFQSLAFLAFGAFSAVSLALSSNKYVMASLLVSLALIPFIFSLYVTAVQSSYVLSVGLFEPLKTLPIRVGALYLSELLFLDLIPAMAIVLPSVAVLAVKFPVSAFLVLLWMLMGVLAGHTIGLVILTFFGLRISVGKSRGHSIKSFLKIVALFLFMSLFYALYYIQEYLVENSEKVAAIIGRYSLAYPFTVASVFEPIKSFLLLAGYAAFLAPIYYFTLKKVWERVLEPQLISERAKSAKFKASAGGKVFTLLLKDLRIIFRKTAMLTGFLVPLYIVMPQLFIVIKEGKFSVTHAMALFFAVGLFTTAGADAVLKVEGKVLDFLRTLPLDKNAYAVGKALSMSVVPSAITLLVFAVAYYFNGSEALYLLPYTFLLPLTASLTTMFYFFHYEGNEIGVPEVTFAHIILLFILVGMLFAIIGIPPLLIATPLGYFVSYAIAAVLLGLLLFSMRR</sequence>
<protein>
    <submittedName>
        <fullName evidence="2">Uncharacterized protein</fullName>
    </submittedName>
</protein>
<keyword evidence="1" id="KW-0812">Transmembrane</keyword>
<name>A0A075LQE0_9EURY</name>
<dbReference type="HOGENOM" id="CLU_559770_0_0_2"/>
<feature type="transmembrane region" description="Helical" evidence="1">
    <location>
        <begin position="115"/>
        <end position="142"/>
    </location>
</feature>
<reference evidence="2 3" key="2">
    <citation type="journal article" date="2015" name="Genome Announc.">
        <title>Complete Genome Sequence of Hyperthermophilic Piezophilic Archaeon Palaeococcus pacificus DY20341T, Isolated from Deep-Sea Hydrothermal Sediments.</title>
        <authorList>
            <person name="Zeng X."/>
            <person name="Jebbar M."/>
            <person name="Shao Z."/>
        </authorList>
    </citation>
    <scope>NUCLEOTIDE SEQUENCE [LARGE SCALE GENOMIC DNA]</scope>
    <source>
        <strain evidence="2 3">DY20341</strain>
    </source>
</reference>
<keyword evidence="1" id="KW-0472">Membrane</keyword>
<feature type="transmembrane region" description="Helical" evidence="1">
    <location>
        <begin position="242"/>
        <end position="261"/>
    </location>
</feature>
<dbReference type="RefSeq" id="WP_048164540.1">
    <property type="nucleotide sequence ID" value="NZ_CP006019.1"/>
</dbReference>
<feature type="transmembrane region" description="Helical" evidence="1">
    <location>
        <begin position="70"/>
        <end position="103"/>
    </location>
</feature>
<evidence type="ECO:0000313" key="2">
    <source>
        <dbReference type="EMBL" id="AIF68930.1"/>
    </source>
</evidence>
<dbReference type="STRING" id="1343739.PAP_02510"/>
<dbReference type="Pfam" id="PF09847">
    <property type="entry name" value="12TM_1"/>
    <property type="match status" value="1"/>
</dbReference>
<gene>
    <name evidence="2" type="ORF">PAP_02510</name>
</gene>
<accession>A0A075LQE0</accession>
<keyword evidence="1" id="KW-1133">Transmembrane helix</keyword>
<feature type="transmembrane region" description="Helical" evidence="1">
    <location>
        <begin position="189"/>
        <end position="209"/>
    </location>
</feature>
<feature type="transmembrane region" description="Helical" evidence="1">
    <location>
        <begin position="148"/>
        <end position="177"/>
    </location>
</feature>
<feature type="transmembrane region" description="Helical" evidence="1">
    <location>
        <begin position="474"/>
        <end position="492"/>
    </location>
</feature>
<organism evidence="2 3">
    <name type="scientific">Palaeococcus pacificus DY20341</name>
    <dbReference type="NCBI Taxonomy" id="1343739"/>
    <lineage>
        <taxon>Archaea</taxon>
        <taxon>Methanobacteriati</taxon>
        <taxon>Methanobacteriota</taxon>
        <taxon>Thermococci</taxon>
        <taxon>Thermococcales</taxon>
        <taxon>Thermococcaceae</taxon>
        <taxon>Palaeococcus</taxon>
    </lineage>
</organism>
<dbReference type="GeneID" id="24841630"/>
<dbReference type="InterPro" id="IPR018646">
    <property type="entry name" value="12TM_1"/>
</dbReference>
<reference evidence="3" key="1">
    <citation type="submission" date="2013-06" db="EMBL/GenBank/DDBJ databases">
        <title>Complete Genome Sequence of Hyperthermophilic Palaeococcus pacificus DY20341T, Isolated from a Deep-Sea Hydrothermal Sediments.</title>
        <authorList>
            <person name="Zeng X."/>
            <person name="Shao Z."/>
        </authorList>
    </citation>
    <scope>NUCLEOTIDE SEQUENCE [LARGE SCALE GENOMIC DNA]</scope>
    <source>
        <strain evidence="3">DY20341</strain>
    </source>
</reference>
<dbReference type="KEGG" id="ppac:PAP_02510"/>
<feature type="transmembrane region" description="Helical" evidence="1">
    <location>
        <begin position="379"/>
        <end position="404"/>
    </location>
</feature>
<dbReference type="EMBL" id="CP006019">
    <property type="protein sequence ID" value="AIF68930.1"/>
    <property type="molecule type" value="Genomic_DNA"/>
</dbReference>